<feature type="compositionally biased region" description="Polar residues" evidence="1">
    <location>
        <begin position="76"/>
        <end position="96"/>
    </location>
</feature>
<reference evidence="3 4" key="1">
    <citation type="submission" date="2024-02" db="EMBL/GenBank/DDBJ databases">
        <title>A draft genome for the cacao thread blight pathogen Marasmius crinis-equi.</title>
        <authorList>
            <person name="Cohen S.P."/>
            <person name="Baruah I.K."/>
            <person name="Amoako-Attah I."/>
            <person name="Bukari Y."/>
            <person name="Meinhardt L.W."/>
            <person name="Bailey B.A."/>
        </authorList>
    </citation>
    <scope>NUCLEOTIDE SEQUENCE [LARGE SCALE GENOMIC DNA]</scope>
    <source>
        <strain evidence="3 4">GH-76</strain>
    </source>
</reference>
<dbReference type="InterPro" id="IPR009027">
    <property type="entry name" value="Ribosomal_bL9/RNase_H1_N"/>
</dbReference>
<accession>A0ABR3EWW4</accession>
<feature type="domain" description="Ribonuclease H1 N-terminal" evidence="2">
    <location>
        <begin position="147"/>
        <end position="188"/>
    </location>
</feature>
<feature type="compositionally biased region" description="Low complexity" evidence="1">
    <location>
        <begin position="103"/>
        <end position="112"/>
    </location>
</feature>
<dbReference type="EMBL" id="JBAHYK010001592">
    <property type="protein sequence ID" value="KAL0567419.1"/>
    <property type="molecule type" value="Genomic_DNA"/>
</dbReference>
<evidence type="ECO:0000256" key="1">
    <source>
        <dbReference type="SAM" id="MobiDB-lite"/>
    </source>
</evidence>
<evidence type="ECO:0000259" key="2">
    <source>
        <dbReference type="Pfam" id="PF01693"/>
    </source>
</evidence>
<feature type="compositionally biased region" description="Polar residues" evidence="1">
    <location>
        <begin position="1"/>
        <end position="17"/>
    </location>
</feature>
<organism evidence="3 4">
    <name type="scientific">Marasmius crinis-equi</name>
    <dbReference type="NCBI Taxonomy" id="585013"/>
    <lineage>
        <taxon>Eukaryota</taxon>
        <taxon>Fungi</taxon>
        <taxon>Dikarya</taxon>
        <taxon>Basidiomycota</taxon>
        <taxon>Agaricomycotina</taxon>
        <taxon>Agaricomycetes</taxon>
        <taxon>Agaricomycetidae</taxon>
        <taxon>Agaricales</taxon>
        <taxon>Marasmiineae</taxon>
        <taxon>Marasmiaceae</taxon>
        <taxon>Marasmius</taxon>
    </lineage>
</organism>
<name>A0ABR3EWW4_9AGAR</name>
<feature type="region of interest" description="Disordered" evidence="1">
    <location>
        <begin position="76"/>
        <end position="112"/>
    </location>
</feature>
<keyword evidence="4" id="KW-1185">Reference proteome</keyword>
<evidence type="ECO:0000313" key="3">
    <source>
        <dbReference type="EMBL" id="KAL0567419.1"/>
    </source>
</evidence>
<feature type="region of interest" description="Disordered" evidence="1">
    <location>
        <begin position="1"/>
        <end position="46"/>
    </location>
</feature>
<evidence type="ECO:0000313" key="4">
    <source>
        <dbReference type="Proteomes" id="UP001465976"/>
    </source>
</evidence>
<dbReference type="InterPro" id="IPR011320">
    <property type="entry name" value="RNase_H1_N"/>
</dbReference>
<dbReference type="Proteomes" id="UP001465976">
    <property type="component" value="Unassembled WGS sequence"/>
</dbReference>
<dbReference type="Gene3D" id="3.40.970.10">
    <property type="entry name" value="Ribonuclease H1, N-terminal domain"/>
    <property type="match status" value="1"/>
</dbReference>
<dbReference type="InterPro" id="IPR037056">
    <property type="entry name" value="RNase_H1_N_sf"/>
</dbReference>
<dbReference type="SUPFAM" id="SSF55658">
    <property type="entry name" value="L9 N-domain-like"/>
    <property type="match status" value="1"/>
</dbReference>
<proteinExistence type="predicted"/>
<protein>
    <recommendedName>
        <fullName evidence="2">Ribonuclease H1 N-terminal domain-containing protein</fullName>
    </recommendedName>
</protein>
<dbReference type="Pfam" id="PF01693">
    <property type="entry name" value="Cauli_VI"/>
    <property type="match status" value="1"/>
</dbReference>
<sequence>MPQSHDQASRSSVTSTPPYAADRPSGLRQRSRNSTVPRSSGRRRRLVILIEDTESESSDPDEDIAWDTHFAALTISPTRRATSTPAHPPHRTTSTPAHLPIRTTSPTAPPAYTAPSVDELEQHYRQRFGALVPSPRQITPSDVRRRKYYVVTRGLRVGVFEDWSTVHRQVNGVSGASYKAYRTFEDALQSYTHAYEARIVELVDCAPSQ</sequence>
<comment type="caution">
    <text evidence="3">The sequence shown here is derived from an EMBL/GenBank/DDBJ whole genome shotgun (WGS) entry which is preliminary data.</text>
</comment>
<gene>
    <name evidence="3" type="ORF">V5O48_014580</name>
</gene>